<dbReference type="Pfam" id="PF01935">
    <property type="entry name" value="DUF87"/>
    <property type="match status" value="1"/>
</dbReference>
<keyword evidence="6" id="KW-0413">Isomerase</keyword>
<evidence type="ECO:0000256" key="4">
    <source>
        <dbReference type="ARBA" id="ARBA00022840"/>
    </source>
</evidence>
<keyword evidence="5" id="KW-0238">DNA-binding</keyword>
<dbReference type="eggNOG" id="COG0433">
    <property type="taxonomic scope" value="Bacteria"/>
</dbReference>
<dbReference type="OrthoDB" id="9806951at2"/>
<sequence>MKHNPTHIGQVESVSGNSVTIKMVSNYPSNMPIVDGTVYRIGQIGSFLKIPLGYANLYGLITQAGVLAMPDSLLAAYKENPSITDGHRWLRMILVGEQIGSFFERGVLQSPTSGDQVHLVTNEDLRIVYGGYNEQSSIVIGNQSASEGLAAQLDMDKLISRHCAILGATGSGKSNAVSIVVKAIADKNFPSARVLMIDPHGEYAGSLAGRCQVFRVGANSATDEQELCVAFWALPFKELMAIFPGKLSDQNEDYIRGKVLELKRFSAVAIGGLREEAITADSPIPFSIHKLWFELDDYERMTFKSDRTTPETLLAKGDPSTLTSNHYPTAGLGSSAPFLNNKAKGMLGFLEGMRSRLLDQSYNFLFRPVGYSPALNGSTDNDLPNLFSTWFGHVFPVSILDLSAIPSNIMQTISGCILKIIYDALYWGQNTLVGGKKQPLLIVLDEAHAYLKAGEESISSRTVQAIAKEGRKYGVGLLLVTQRPSELDETVLSQCGTMIALRMTNTRDKGHVSSAMQDELREMTEVLSSLRTGEAILSGEAVRIPSRIKFYQADNAVKSSDPIASKLWANASPNVAEYETSVRNWRNQSFTQGGNNANP</sequence>
<keyword evidence="2" id="KW-0378">Hydrolase</keyword>
<dbReference type="EMBL" id="CP000492">
    <property type="protein sequence ID" value="ABL65328.1"/>
    <property type="molecule type" value="Genomic_DNA"/>
</dbReference>
<dbReference type="PANTHER" id="PTHR42957">
    <property type="entry name" value="HELICASE MJ1565-RELATED"/>
    <property type="match status" value="1"/>
</dbReference>
<accession>A1BG01</accession>
<dbReference type="InterPro" id="IPR027417">
    <property type="entry name" value="P-loop_NTPase"/>
</dbReference>
<evidence type="ECO:0000256" key="3">
    <source>
        <dbReference type="ARBA" id="ARBA00022806"/>
    </source>
</evidence>
<dbReference type="InterPro" id="IPR008571">
    <property type="entry name" value="HerA-like"/>
</dbReference>
<dbReference type="Pfam" id="PF05872">
    <property type="entry name" value="HerA_C"/>
    <property type="match status" value="1"/>
</dbReference>
<protein>
    <recommendedName>
        <fullName evidence="11">Helicase HerA central domain-containing protein</fullName>
    </recommendedName>
</protein>
<dbReference type="KEGG" id="cph:Cpha266_1296"/>
<name>A1BG01_CHLPD</name>
<dbReference type="GO" id="GO:0003677">
    <property type="term" value="F:DNA binding"/>
    <property type="evidence" value="ECO:0007669"/>
    <property type="project" value="UniProtKB-KW"/>
</dbReference>
<keyword evidence="10" id="KW-1185">Reference proteome</keyword>
<feature type="domain" description="Helicase HerA central" evidence="7">
    <location>
        <begin position="138"/>
        <end position="420"/>
    </location>
</feature>
<dbReference type="PANTHER" id="PTHR42957:SF1">
    <property type="entry name" value="HELICASE MJ1565-RELATED"/>
    <property type="match status" value="1"/>
</dbReference>
<evidence type="ECO:0000313" key="10">
    <source>
        <dbReference type="Proteomes" id="UP000008701"/>
    </source>
</evidence>
<dbReference type="Gene3D" id="3.40.50.300">
    <property type="entry name" value="P-loop containing nucleotide triphosphate hydrolases"/>
    <property type="match status" value="2"/>
</dbReference>
<evidence type="ECO:0000256" key="5">
    <source>
        <dbReference type="ARBA" id="ARBA00023125"/>
    </source>
</evidence>
<proteinExistence type="predicted"/>
<evidence type="ECO:0000256" key="6">
    <source>
        <dbReference type="ARBA" id="ARBA00023235"/>
    </source>
</evidence>
<gene>
    <name evidence="9" type="ordered locus">Cpha266_1296</name>
</gene>
<evidence type="ECO:0008006" key="11">
    <source>
        <dbReference type="Google" id="ProtNLM"/>
    </source>
</evidence>
<evidence type="ECO:0000256" key="2">
    <source>
        <dbReference type="ARBA" id="ARBA00022801"/>
    </source>
</evidence>
<evidence type="ECO:0000256" key="1">
    <source>
        <dbReference type="ARBA" id="ARBA00022741"/>
    </source>
</evidence>
<keyword evidence="4" id="KW-0067">ATP-binding</keyword>
<dbReference type="AlphaFoldDB" id="A1BG01"/>
<evidence type="ECO:0000259" key="7">
    <source>
        <dbReference type="Pfam" id="PF01935"/>
    </source>
</evidence>
<dbReference type="GO" id="GO:0004386">
    <property type="term" value="F:helicase activity"/>
    <property type="evidence" value="ECO:0007669"/>
    <property type="project" value="UniProtKB-KW"/>
</dbReference>
<dbReference type="HOGENOM" id="CLU_023842_1_0_10"/>
<keyword evidence="1" id="KW-0547">Nucleotide-binding</keyword>
<dbReference type="RefSeq" id="WP_011745151.1">
    <property type="nucleotide sequence ID" value="NC_008639.1"/>
</dbReference>
<dbReference type="InterPro" id="IPR033186">
    <property type="entry name" value="HerA_C"/>
</dbReference>
<reference evidence="9 10" key="1">
    <citation type="submission" date="2006-12" db="EMBL/GenBank/DDBJ databases">
        <title>Complete sequence of Chlorobium phaeobacteroides DSM 266.</title>
        <authorList>
            <consortium name="US DOE Joint Genome Institute"/>
            <person name="Copeland A."/>
            <person name="Lucas S."/>
            <person name="Lapidus A."/>
            <person name="Barry K."/>
            <person name="Detter J.C."/>
            <person name="Glavina del Rio T."/>
            <person name="Hammon N."/>
            <person name="Israni S."/>
            <person name="Pitluck S."/>
            <person name="Goltsman E."/>
            <person name="Schmutz J."/>
            <person name="Larimer F."/>
            <person name="Land M."/>
            <person name="Hauser L."/>
            <person name="Mikhailova N."/>
            <person name="Li T."/>
            <person name="Overmann J."/>
            <person name="Bryant D.A."/>
            <person name="Richardson P."/>
        </authorList>
    </citation>
    <scope>NUCLEOTIDE SEQUENCE [LARGE SCALE GENOMIC DNA]</scope>
    <source>
        <strain evidence="9 10">DSM 266</strain>
    </source>
</reference>
<dbReference type="SUPFAM" id="SSF52540">
    <property type="entry name" value="P-loop containing nucleoside triphosphate hydrolases"/>
    <property type="match status" value="1"/>
</dbReference>
<dbReference type="GO" id="GO:0016787">
    <property type="term" value="F:hydrolase activity"/>
    <property type="evidence" value="ECO:0007669"/>
    <property type="project" value="UniProtKB-KW"/>
</dbReference>
<feature type="domain" description="Helicase HerA-like C-terminal" evidence="8">
    <location>
        <begin position="434"/>
        <end position="538"/>
    </location>
</feature>
<organism evidence="9 10">
    <name type="scientific">Chlorobium phaeobacteroides (strain DSM 266 / SMG 266 / 2430)</name>
    <dbReference type="NCBI Taxonomy" id="290317"/>
    <lineage>
        <taxon>Bacteria</taxon>
        <taxon>Pseudomonadati</taxon>
        <taxon>Chlorobiota</taxon>
        <taxon>Chlorobiia</taxon>
        <taxon>Chlorobiales</taxon>
        <taxon>Chlorobiaceae</taxon>
        <taxon>Chlorobium/Pelodictyon group</taxon>
        <taxon>Chlorobium</taxon>
    </lineage>
</organism>
<dbReference type="Proteomes" id="UP000008701">
    <property type="component" value="Chromosome"/>
</dbReference>
<dbReference type="InterPro" id="IPR002789">
    <property type="entry name" value="HerA_central"/>
</dbReference>
<dbReference type="STRING" id="290317.Cpha266_1296"/>
<dbReference type="GO" id="GO:0005524">
    <property type="term" value="F:ATP binding"/>
    <property type="evidence" value="ECO:0007669"/>
    <property type="project" value="UniProtKB-KW"/>
</dbReference>
<keyword evidence="3" id="KW-0347">Helicase</keyword>
<evidence type="ECO:0000313" key="9">
    <source>
        <dbReference type="EMBL" id="ABL65328.1"/>
    </source>
</evidence>
<evidence type="ECO:0000259" key="8">
    <source>
        <dbReference type="Pfam" id="PF05872"/>
    </source>
</evidence>